<keyword evidence="4 7" id="KW-0812">Transmembrane</keyword>
<feature type="transmembrane region" description="Helical" evidence="7">
    <location>
        <begin position="104"/>
        <end position="122"/>
    </location>
</feature>
<dbReference type="OrthoDB" id="3639251at2759"/>
<dbReference type="InterPro" id="IPR036259">
    <property type="entry name" value="MFS_trans_sf"/>
</dbReference>
<reference evidence="9" key="1">
    <citation type="journal article" date="2020" name="Front. Microbiol.">
        <title>Gene regulatory networks of Penicillium echinulatum 2HH and Penicillium oxalicum 114-2 inferred by a computational biology approach.</title>
        <authorList>
            <person name="Lenz A.R."/>
            <person name="Galan-Vasquez E."/>
            <person name="Balbinot E."/>
            <person name="De Abreu F.P."/>
            <person name="De Oliveira N.S."/>
            <person name="Da Rosa L.O."/>
            <person name="De Avila E Silva S."/>
            <person name="Camassola M."/>
            <person name="Dillon A.J.P."/>
            <person name="Perez-Rueda E."/>
        </authorList>
    </citation>
    <scope>NUCLEOTIDE SEQUENCE</scope>
    <source>
        <strain evidence="9">S1M29</strain>
    </source>
</reference>
<feature type="transmembrane region" description="Helical" evidence="7">
    <location>
        <begin position="337"/>
        <end position="356"/>
    </location>
</feature>
<evidence type="ECO:0000313" key="9">
    <source>
        <dbReference type="EMBL" id="KAF7713448.1"/>
    </source>
</evidence>
<feature type="transmembrane region" description="Helical" evidence="7">
    <location>
        <begin position="394"/>
        <end position="415"/>
    </location>
</feature>
<feature type="domain" description="Major facilitator superfamily (MFS) profile" evidence="8">
    <location>
        <begin position="37"/>
        <end position="449"/>
    </location>
</feature>
<sequence length="471" mass="52374">MVTQHVDLTEVQKESLADDYNLSHREKQIMRKIDLRLVLGAALGYSVNLMDRGNVGMAAIAGMLKDLDFVGYRYSLMVLMFFVTYVIFQPPSTVLIRKIGPPKFLSGIILSWGILMLGMGFAKSWSQVLAIRILLGVFAAGYFPGCMYLLSCWYLRYEVQKRFSVFYGIGCVASALAGILAFGLIHMDGVQGIAGWRWIFIMEGVITVALGVLCYILIVDFPDKASRSWRFLSVEECDFVISRIDRDRHDVEPEAFTLGRFLKPALDIKIWGFAILFCCLTMNTYAMAYFLPIILSEGMGFGVGASQCLSAPPWVFAALVMFATAWIGDKIQRRVPILYFNVCLSLIGLPMMGFLQSNAGRYIGVFLTVAGANANVPACMAWQANNVRGQWTRAFSSATLIAFDGIGGIIASLVFEKDAPHYRPGVYTALGANIVFFLTVTALALWYRRCNRRADRGEIIIAGVPGFRYTI</sequence>
<dbReference type="GO" id="GO:0022857">
    <property type="term" value="F:transmembrane transporter activity"/>
    <property type="evidence" value="ECO:0007669"/>
    <property type="project" value="InterPro"/>
</dbReference>
<protein>
    <recommendedName>
        <fullName evidence="8">Major facilitator superfamily (MFS) profile domain-containing protein</fullName>
    </recommendedName>
</protein>
<proteinExistence type="inferred from homology"/>
<comment type="caution">
    <text evidence="9">The sequence shown here is derived from an EMBL/GenBank/DDBJ whole genome shotgun (WGS) entry which is preliminary data.</text>
</comment>
<evidence type="ECO:0000256" key="4">
    <source>
        <dbReference type="ARBA" id="ARBA00022692"/>
    </source>
</evidence>
<dbReference type="PANTHER" id="PTHR43791:SF47">
    <property type="entry name" value="MAJOR FACILITATOR SUPERFAMILY (MFS) PROFILE DOMAIN-CONTAINING PROTEIN-RELATED"/>
    <property type="match status" value="1"/>
</dbReference>
<dbReference type="SUPFAM" id="SSF103473">
    <property type="entry name" value="MFS general substrate transporter"/>
    <property type="match status" value="1"/>
</dbReference>
<evidence type="ECO:0000256" key="3">
    <source>
        <dbReference type="ARBA" id="ARBA00022448"/>
    </source>
</evidence>
<dbReference type="InterPro" id="IPR020846">
    <property type="entry name" value="MFS_dom"/>
</dbReference>
<evidence type="ECO:0000256" key="7">
    <source>
        <dbReference type="SAM" id="Phobius"/>
    </source>
</evidence>
<feature type="transmembrane region" description="Helical" evidence="7">
    <location>
        <begin position="70"/>
        <end position="88"/>
    </location>
</feature>
<feature type="transmembrane region" description="Helical" evidence="7">
    <location>
        <begin position="362"/>
        <end position="382"/>
    </location>
</feature>
<dbReference type="Pfam" id="PF07690">
    <property type="entry name" value="MFS_1"/>
    <property type="match status" value="1"/>
</dbReference>
<name>A0A8J8VXF5_9EURO</name>
<evidence type="ECO:0000256" key="5">
    <source>
        <dbReference type="ARBA" id="ARBA00022989"/>
    </source>
</evidence>
<dbReference type="AlphaFoldDB" id="A0A8J8VXF5"/>
<dbReference type="FunFam" id="1.20.1250.20:FF:000013">
    <property type="entry name" value="MFS general substrate transporter"/>
    <property type="match status" value="1"/>
</dbReference>
<keyword evidence="10" id="KW-1185">Reference proteome</keyword>
<feature type="transmembrane region" description="Helical" evidence="7">
    <location>
        <begin position="198"/>
        <end position="218"/>
    </location>
</feature>
<dbReference type="PANTHER" id="PTHR43791">
    <property type="entry name" value="PERMEASE-RELATED"/>
    <property type="match status" value="1"/>
</dbReference>
<evidence type="ECO:0000256" key="2">
    <source>
        <dbReference type="ARBA" id="ARBA00008335"/>
    </source>
</evidence>
<feature type="transmembrane region" description="Helical" evidence="7">
    <location>
        <begin position="33"/>
        <end position="50"/>
    </location>
</feature>
<comment type="similarity">
    <text evidence="2">Belongs to the major facilitator superfamily.</text>
</comment>
<feature type="transmembrane region" description="Helical" evidence="7">
    <location>
        <begin position="270"/>
        <end position="291"/>
    </location>
</feature>
<dbReference type="Gene3D" id="1.20.1250.20">
    <property type="entry name" value="MFS general substrate transporter like domains"/>
    <property type="match status" value="2"/>
</dbReference>
<feature type="transmembrane region" description="Helical" evidence="7">
    <location>
        <begin position="128"/>
        <end position="153"/>
    </location>
</feature>
<feature type="transmembrane region" description="Helical" evidence="7">
    <location>
        <begin position="165"/>
        <end position="186"/>
    </location>
</feature>
<dbReference type="InterPro" id="IPR011701">
    <property type="entry name" value="MFS"/>
</dbReference>
<gene>
    <name evidence="9" type="ORF">PECM_001053</name>
</gene>
<evidence type="ECO:0000313" key="10">
    <source>
        <dbReference type="Proteomes" id="UP000631181"/>
    </source>
</evidence>
<evidence type="ECO:0000256" key="1">
    <source>
        <dbReference type="ARBA" id="ARBA00004141"/>
    </source>
</evidence>
<evidence type="ECO:0000256" key="6">
    <source>
        <dbReference type="ARBA" id="ARBA00023136"/>
    </source>
</evidence>
<feature type="transmembrane region" description="Helical" evidence="7">
    <location>
        <begin position="427"/>
        <end position="447"/>
    </location>
</feature>
<keyword evidence="6 7" id="KW-0472">Membrane</keyword>
<keyword evidence="3" id="KW-0813">Transport</keyword>
<accession>A0A8J8VXF5</accession>
<evidence type="ECO:0000259" key="8">
    <source>
        <dbReference type="PROSITE" id="PS50850"/>
    </source>
</evidence>
<organism evidence="9 10">
    <name type="scientific">Penicillium ucsense</name>
    <dbReference type="NCBI Taxonomy" id="2839758"/>
    <lineage>
        <taxon>Eukaryota</taxon>
        <taxon>Fungi</taxon>
        <taxon>Dikarya</taxon>
        <taxon>Ascomycota</taxon>
        <taxon>Pezizomycotina</taxon>
        <taxon>Eurotiomycetes</taxon>
        <taxon>Eurotiomycetidae</taxon>
        <taxon>Eurotiales</taxon>
        <taxon>Aspergillaceae</taxon>
        <taxon>Penicillium</taxon>
    </lineage>
</organism>
<keyword evidence="5 7" id="KW-1133">Transmembrane helix</keyword>
<feature type="transmembrane region" description="Helical" evidence="7">
    <location>
        <begin position="311"/>
        <end position="328"/>
    </location>
</feature>
<dbReference type="Proteomes" id="UP000631181">
    <property type="component" value="Unassembled WGS sequence"/>
</dbReference>
<dbReference type="PROSITE" id="PS50850">
    <property type="entry name" value="MFS"/>
    <property type="match status" value="1"/>
</dbReference>
<dbReference type="EMBL" id="WIWV01000118">
    <property type="protein sequence ID" value="KAF7713448.1"/>
    <property type="molecule type" value="Genomic_DNA"/>
</dbReference>
<dbReference type="GO" id="GO:0016020">
    <property type="term" value="C:membrane"/>
    <property type="evidence" value="ECO:0007669"/>
    <property type="project" value="UniProtKB-SubCell"/>
</dbReference>
<dbReference type="FunFam" id="1.20.1250.20:FF:000018">
    <property type="entry name" value="MFS transporter permease"/>
    <property type="match status" value="1"/>
</dbReference>
<comment type="subcellular location">
    <subcellularLocation>
        <location evidence="1">Membrane</location>
        <topology evidence="1">Multi-pass membrane protein</topology>
    </subcellularLocation>
</comment>